<comment type="subcellular location">
    <subcellularLocation>
        <location evidence="1">Membrane</location>
        <topology evidence="1">Multi-pass membrane protein</topology>
    </subcellularLocation>
</comment>
<dbReference type="OrthoDB" id="194676at2759"/>
<feature type="compositionally biased region" description="Acidic residues" evidence="5">
    <location>
        <begin position="377"/>
        <end position="388"/>
    </location>
</feature>
<proteinExistence type="predicted"/>
<organism evidence="8 9">
    <name type="scientific">Triparma strigata</name>
    <dbReference type="NCBI Taxonomy" id="1606541"/>
    <lineage>
        <taxon>Eukaryota</taxon>
        <taxon>Sar</taxon>
        <taxon>Stramenopiles</taxon>
        <taxon>Ochrophyta</taxon>
        <taxon>Bolidophyceae</taxon>
        <taxon>Parmales</taxon>
        <taxon>Triparmaceae</taxon>
        <taxon>Triparma</taxon>
    </lineage>
</organism>
<protein>
    <recommendedName>
        <fullName evidence="7">Inositolphosphotransferase Aur1/Ipt1 domain-containing protein</fullName>
    </recommendedName>
</protein>
<name>A0A9W7AV53_9STRA</name>
<dbReference type="Gene3D" id="1.20.144.10">
    <property type="entry name" value="Phosphatidic acid phosphatase type 2/haloperoxidase"/>
    <property type="match status" value="1"/>
</dbReference>
<dbReference type="GO" id="GO:0016020">
    <property type="term" value="C:membrane"/>
    <property type="evidence" value="ECO:0007669"/>
    <property type="project" value="UniProtKB-SubCell"/>
</dbReference>
<dbReference type="InterPro" id="IPR052185">
    <property type="entry name" value="IPC_Synthase-Related"/>
</dbReference>
<feature type="domain" description="Inositolphosphotransferase Aur1/Ipt1" evidence="7">
    <location>
        <begin position="172"/>
        <end position="338"/>
    </location>
</feature>
<keyword evidence="9" id="KW-1185">Reference proteome</keyword>
<dbReference type="CDD" id="cd03386">
    <property type="entry name" value="PAP2_Aur1_like"/>
    <property type="match status" value="1"/>
</dbReference>
<evidence type="ECO:0000313" key="8">
    <source>
        <dbReference type="EMBL" id="GMH78464.1"/>
    </source>
</evidence>
<evidence type="ECO:0000256" key="2">
    <source>
        <dbReference type="ARBA" id="ARBA00022692"/>
    </source>
</evidence>
<dbReference type="Pfam" id="PF14378">
    <property type="entry name" value="PAP2_3"/>
    <property type="match status" value="1"/>
</dbReference>
<evidence type="ECO:0000256" key="3">
    <source>
        <dbReference type="ARBA" id="ARBA00022989"/>
    </source>
</evidence>
<feature type="transmembrane region" description="Helical" evidence="6">
    <location>
        <begin position="322"/>
        <end position="340"/>
    </location>
</feature>
<feature type="transmembrane region" description="Helical" evidence="6">
    <location>
        <begin position="176"/>
        <end position="197"/>
    </location>
</feature>
<keyword evidence="4 6" id="KW-0472">Membrane</keyword>
<comment type="caution">
    <text evidence="8">The sequence shown here is derived from an EMBL/GenBank/DDBJ whole genome shotgun (WGS) entry which is preliminary data.</text>
</comment>
<evidence type="ECO:0000256" key="1">
    <source>
        <dbReference type="ARBA" id="ARBA00004141"/>
    </source>
</evidence>
<feature type="region of interest" description="Disordered" evidence="5">
    <location>
        <begin position="365"/>
        <end position="388"/>
    </location>
</feature>
<keyword evidence="3 6" id="KW-1133">Transmembrane helix</keyword>
<dbReference type="EMBL" id="BRXY01000222">
    <property type="protein sequence ID" value="GMH78464.1"/>
    <property type="molecule type" value="Genomic_DNA"/>
</dbReference>
<dbReference type="InterPro" id="IPR026841">
    <property type="entry name" value="Aur1/Ipt1"/>
</dbReference>
<evidence type="ECO:0000256" key="4">
    <source>
        <dbReference type="ARBA" id="ARBA00023136"/>
    </source>
</evidence>
<feature type="transmembrane region" description="Helical" evidence="6">
    <location>
        <begin position="294"/>
        <end position="316"/>
    </location>
</feature>
<keyword evidence="2 6" id="KW-0812">Transmembrane</keyword>
<evidence type="ECO:0000313" key="9">
    <source>
        <dbReference type="Proteomes" id="UP001165085"/>
    </source>
</evidence>
<dbReference type="PANTHER" id="PTHR31310">
    <property type="match status" value="1"/>
</dbReference>
<evidence type="ECO:0000256" key="5">
    <source>
        <dbReference type="SAM" id="MobiDB-lite"/>
    </source>
</evidence>
<feature type="transmembrane region" description="Helical" evidence="6">
    <location>
        <begin position="203"/>
        <end position="225"/>
    </location>
</feature>
<evidence type="ECO:0000259" key="7">
    <source>
        <dbReference type="Pfam" id="PF14378"/>
    </source>
</evidence>
<dbReference type="PANTHER" id="PTHR31310:SF7">
    <property type="entry name" value="PA-PHOSPHATASE RELATED-FAMILY PROTEIN DDB_G0268928"/>
    <property type="match status" value="1"/>
</dbReference>
<reference evidence="9" key="1">
    <citation type="journal article" date="2023" name="Commun. Biol.">
        <title>Genome analysis of Parmales, the sister group of diatoms, reveals the evolutionary specialization of diatoms from phago-mixotrophs to photoautotrophs.</title>
        <authorList>
            <person name="Ban H."/>
            <person name="Sato S."/>
            <person name="Yoshikawa S."/>
            <person name="Yamada K."/>
            <person name="Nakamura Y."/>
            <person name="Ichinomiya M."/>
            <person name="Sato N."/>
            <person name="Blanc-Mathieu R."/>
            <person name="Endo H."/>
            <person name="Kuwata A."/>
            <person name="Ogata H."/>
        </authorList>
    </citation>
    <scope>NUCLEOTIDE SEQUENCE [LARGE SCALE GENOMIC DNA]</scope>
    <source>
        <strain evidence="9">NIES 3701</strain>
    </source>
</reference>
<evidence type="ECO:0000256" key="6">
    <source>
        <dbReference type="SAM" id="Phobius"/>
    </source>
</evidence>
<sequence>MVGAKKTLFLAPPMTSVNNNSLSNVVTGASMSENAEYTKLRSSDSSLESLKACARPIIESPFCCYFFNENKIIELLSFVMPETYAIRLWSVVKQTIYISIGYGFYTLCRVIALKTTDADTAYQHAYNIVDFEKKFNFYTEREFQEQLVNCTFYSNNTVIGCDAVGNGIAVMKGLNIFYAAAIWSVTPISAISAIQFAPRHFPFLVWWFCVASVFAAITFAVFPCAPPRLVTDLRIVDALAYFSDINIYGEDPEQAVSSNPYAAFPSMHTGWSAICSLGTVYVVYMESEPGHRGFMKVAAALLLTVWYPLLTIYTIVVTGNHFWSDALGGLAYVFVGFFISKRYFVNKGRMLNMERVAYGDVYENSKNPNDASKDDDSTISESEDDSVV</sequence>
<dbReference type="AlphaFoldDB" id="A0A9W7AV53"/>
<accession>A0A9W7AV53</accession>
<gene>
    <name evidence="8" type="ORF">TrST_g4768</name>
</gene>
<dbReference type="Proteomes" id="UP001165085">
    <property type="component" value="Unassembled WGS sequence"/>
</dbReference>